<dbReference type="OrthoDB" id="11310at2157"/>
<dbReference type="STRING" id="693661.Arcve_1256"/>
<dbReference type="eggNOG" id="arCOG01006">
    <property type="taxonomic scope" value="Archaea"/>
</dbReference>
<evidence type="ECO:0000256" key="2">
    <source>
        <dbReference type="ARBA" id="ARBA00008034"/>
    </source>
</evidence>
<dbReference type="InterPro" id="IPR037294">
    <property type="entry name" value="ABC_BtuC-like"/>
</dbReference>
<evidence type="ECO:0000256" key="5">
    <source>
        <dbReference type="ARBA" id="ARBA00023136"/>
    </source>
</evidence>
<comment type="similarity">
    <text evidence="2">Belongs to the ABC-3 integral membrane protein family.</text>
</comment>
<dbReference type="Gene3D" id="1.10.3470.10">
    <property type="entry name" value="ABC transporter involved in vitamin B12 uptake, BtuC"/>
    <property type="match status" value="1"/>
</dbReference>
<feature type="transmembrane region" description="Helical" evidence="6">
    <location>
        <begin position="135"/>
        <end position="153"/>
    </location>
</feature>
<evidence type="ECO:0000256" key="1">
    <source>
        <dbReference type="ARBA" id="ARBA00004141"/>
    </source>
</evidence>
<feature type="transmembrane region" description="Helical" evidence="6">
    <location>
        <begin position="220"/>
        <end position="242"/>
    </location>
</feature>
<evidence type="ECO:0000256" key="3">
    <source>
        <dbReference type="ARBA" id="ARBA00022692"/>
    </source>
</evidence>
<dbReference type="Pfam" id="PF00950">
    <property type="entry name" value="ABC-3"/>
    <property type="match status" value="1"/>
</dbReference>
<accession>F2KMY7</accession>
<gene>
    <name evidence="7" type="ordered locus">Arcve_1256</name>
</gene>
<comment type="subcellular location">
    <subcellularLocation>
        <location evidence="1">Membrane</location>
        <topology evidence="1">Multi-pass membrane protein</topology>
    </subcellularLocation>
</comment>
<dbReference type="InterPro" id="IPR001626">
    <property type="entry name" value="ABC_TroCD"/>
</dbReference>
<keyword evidence="3 6" id="KW-0812">Transmembrane</keyword>
<evidence type="ECO:0000313" key="7">
    <source>
        <dbReference type="EMBL" id="AEA47263.1"/>
    </source>
</evidence>
<feature type="transmembrane region" description="Helical" evidence="6">
    <location>
        <begin position="89"/>
        <end position="107"/>
    </location>
</feature>
<dbReference type="AlphaFoldDB" id="F2KMY7"/>
<evidence type="ECO:0000256" key="6">
    <source>
        <dbReference type="SAM" id="Phobius"/>
    </source>
</evidence>
<feature type="transmembrane region" description="Helical" evidence="6">
    <location>
        <begin position="7"/>
        <end position="28"/>
    </location>
</feature>
<feature type="transmembrane region" description="Helical" evidence="6">
    <location>
        <begin position="194"/>
        <end position="213"/>
    </location>
</feature>
<dbReference type="RefSeq" id="WP_013683925.1">
    <property type="nucleotide sequence ID" value="NC_015320.1"/>
</dbReference>
<dbReference type="SUPFAM" id="SSF81345">
    <property type="entry name" value="ABC transporter involved in vitamin B12 uptake, BtuC"/>
    <property type="match status" value="1"/>
</dbReference>
<keyword evidence="4 6" id="KW-1133">Transmembrane helix</keyword>
<keyword evidence="5 6" id="KW-0472">Membrane</keyword>
<protein>
    <submittedName>
        <fullName evidence="7">ABC-type transporter, integral membrane subunit</fullName>
    </submittedName>
</protein>
<feature type="transmembrane region" description="Helical" evidence="6">
    <location>
        <begin position="66"/>
        <end position="83"/>
    </location>
</feature>
<name>F2KMY7_ARCVS</name>
<dbReference type="GO" id="GO:0043190">
    <property type="term" value="C:ATP-binding cassette (ABC) transporter complex"/>
    <property type="evidence" value="ECO:0007669"/>
    <property type="project" value="InterPro"/>
</dbReference>
<keyword evidence="8" id="KW-1185">Reference proteome</keyword>
<dbReference type="KEGG" id="ave:Arcve_1256"/>
<feature type="transmembrane region" description="Helical" evidence="6">
    <location>
        <begin position="34"/>
        <end position="54"/>
    </location>
</feature>
<dbReference type="GeneID" id="10394377"/>
<evidence type="ECO:0000256" key="4">
    <source>
        <dbReference type="ARBA" id="ARBA00022989"/>
    </source>
</evidence>
<dbReference type="PANTHER" id="PTHR30477">
    <property type="entry name" value="ABC-TRANSPORTER METAL-BINDING PROTEIN"/>
    <property type="match status" value="1"/>
</dbReference>
<evidence type="ECO:0000313" key="8">
    <source>
        <dbReference type="Proteomes" id="UP000008136"/>
    </source>
</evidence>
<dbReference type="EMBL" id="CP002588">
    <property type="protein sequence ID" value="AEA47263.1"/>
    <property type="molecule type" value="Genomic_DNA"/>
</dbReference>
<dbReference type="GO" id="GO:0055085">
    <property type="term" value="P:transmembrane transport"/>
    <property type="evidence" value="ECO:0007669"/>
    <property type="project" value="InterPro"/>
</dbReference>
<feature type="transmembrane region" description="Helical" evidence="6">
    <location>
        <begin position="248"/>
        <end position="264"/>
    </location>
</feature>
<proteinExistence type="inferred from homology"/>
<feature type="transmembrane region" description="Helical" evidence="6">
    <location>
        <begin position="165"/>
        <end position="188"/>
    </location>
</feature>
<dbReference type="HOGENOM" id="CLU_028808_3_0_2"/>
<sequence length="266" mass="28206">MDDIPLYMLRAIAALFLIAVNASVAGTFTVFRNVSFLVAGASHAALAGAALAIVLETYNIFSMNPIVGGILFAMFTAIAAGYASKDEGINTAIGISFALSMSLAVLFISMIREYAARVWGLLIGDLFLLTNEDLVLMLISTLLVVFVCSLLYREFLFISFDMEGAMAYGINASMLNYVLLSLIAVAVVVTLKGVGAILVFAMFVAPAAAAVEVAGNVRQVFILAFLIAMVSGFVGLAISFFYQVSPGAVASLFASLTYFAAVAYRR</sequence>
<dbReference type="PANTHER" id="PTHR30477:SF21">
    <property type="entry name" value="ABC-3 PROTEIN"/>
    <property type="match status" value="1"/>
</dbReference>
<organism evidence="7 8">
    <name type="scientific">Archaeoglobus veneficus (strain DSM 11195 / SNP6)</name>
    <dbReference type="NCBI Taxonomy" id="693661"/>
    <lineage>
        <taxon>Archaea</taxon>
        <taxon>Methanobacteriati</taxon>
        <taxon>Methanobacteriota</taxon>
        <taxon>Archaeoglobi</taxon>
        <taxon>Archaeoglobales</taxon>
        <taxon>Archaeoglobaceae</taxon>
        <taxon>Archaeoglobus</taxon>
    </lineage>
</organism>
<reference evidence="7 8" key="1">
    <citation type="submission" date="2011-03" db="EMBL/GenBank/DDBJ databases">
        <title>The complete genome of Archaeoglobus veneficus SNP6.</title>
        <authorList>
            <consortium name="US DOE Joint Genome Institute (JGI-PGF)"/>
            <person name="Lucas S."/>
            <person name="Copeland A."/>
            <person name="Lapidus A."/>
            <person name="Bruce D."/>
            <person name="Goodwin L."/>
            <person name="Pitluck S."/>
            <person name="Kyrpides N."/>
            <person name="Mavromatis K."/>
            <person name="Pagani I."/>
            <person name="Ivanova N."/>
            <person name="Mikhailova N."/>
            <person name="Lu M."/>
            <person name="Detter J.C."/>
            <person name="Tapia R."/>
            <person name="Han C."/>
            <person name="Land M."/>
            <person name="Hauser L."/>
            <person name="Markowitz V."/>
            <person name="Cheng J.-F."/>
            <person name="Hugenholtz P."/>
            <person name="Woyke T."/>
            <person name="Wu D."/>
            <person name="Spring S."/>
            <person name="Brambilla E."/>
            <person name="Klenk H.-P."/>
            <person name="Eisen J.A."/>
        </authorList>
    </citation>
    <scope>NUCLEOTIDE SEQUENCE [LARGE SCALE GENOMIC DNA]</scope>
    <source>
        <strain>SNP6</strain>
    </source>
</reference>
<dbReference type="Proteomes" id="UP000008136">
    <property type="component" value="Chromosome"/>
</dbReference>